<keyword evidence="3 4" id="KW-0732">Signal</keyword>
<dbReference type="NCBIfam" id="NF037995">
    <property type="entry name" value="TRAP_S1"/>
    <property type="match status" value="1"/>
</dbReference>
<reference evidence="5 6" key="1">
    <citation type="submission" date="2023-10" db="EMBL/GenBank/DDBJ databases">
        <title>Development of a sustainable strategy for remediation of hydrocarbon-contaminated territories based on the waste exchange concept.</title>
        <authorList>
            <person name="Krivoruchko A."/>
        </authorList>
    </citation>
    <scope>NUCLEOTIDE SEQUENCE [LARGE SCALE GENOMIC DNA]</scope>
    <source>
        <strain evidence="5 6">IEGM 1323</strain>
    </source>
</reference>
<keyword evidence="6" id="KW-1185">Reference proteome</keyword>
<evidence type="ECO:0000256" key="4">
    <source>
        <dbReference type="SAM" id="SignalP"/>
    </source>
</evidence>
<sequence>MFRTRFSRSLSAVAILTSTALVAACSATSTSATGGPGIEFGASMDVYHSAFEDVEPIELYAQTPGPQGSLVSDKMEIYYDAITEWSGGKITFEIFYANAIAGATEIDDALADGRTDIDGFSSATRPAEYPAINTLINASFLGDTSPIAGMLQSHGWLLQSAYGTDEISQEFENRNMHLLMPSYNGGGMALLCTDEAASLDQLAGSQIAAAGRTQGAQLAGLNAVPVTASYAELYESLQRGVVDCTATSIQNAVLGGYLGLTPKVVIDPDAGFALTFGSVLVNQDRWDGLPLIAQQLLFDRLDVFIETNIRTTWDAIVQGVGEIEDAGGVITEFEPDARERLQSINEEQVGLLEQSEALDDPRTALSDWTSAAAQWTDIIDELGYDSEMTYSEFASFYNDAAIDLNPFVDEVFERILLPHRPEGSTEET</sequence>
<dbReference type="PANTHER" id="PTHR33376:SF7">
    <property type="entry name" value="C4-DICARBOXYLATE-BINDING PROTEIN DCTB"/>
    <property type="match status" value="1"/>
</dbReference>
<accession>A0ABU4BEW0</accession>
<dbReference type="RefSeq" id="WP_317565050.1">
    <property type="nucleotide sequence ID" value="NZ_JAWLJX010000004.1"/>
</dbReference>
<dbReference type="EMBL" id="JAWLJX010000004">
    <property type="protein sequence ID" value="MDV6262729.1"/>
    <property type="molecule type" value="Genomic_DNA"/>
</dbReference>
<gene>
    <name evidence="5" type="primary">dctP</name>
    <name evidence="5" type="ORF">R3P96_15430</name>
</gene>
<name>A0ABU4BEW0_9NOCA</name>
<dbReference type="Pfam" id="PF03480">
    <property type="entry name" value="DctP"/>
    <property type="match status" value="1"/>
</dbReference>
<comment type="similarity">
    <text evidence="1">Belongs to the bacterial solute-binding protein 7 family.</text>
</comment>
<organism evidence="5 6">
    <name type="scientific">Rhodococcoides yunnanense</name>
    <dbReference type="NCBI Taxonomy" id="278209"/>
    <lineage>
        <taxon>Bacteria</taxon>
        <taxon>Bacillati</taxon>
        <taxon>Actinomycetota</taxon>
        <taxon>Actinomycetes</taxon>
        <taxon>Mycobacteriales</taxon>
        <taxon>Nocardiaceae</taxon>
        <taxon>Rhodococcoides</taxon>
    </lineage>
</organism>
<dbReference type="Proteomes" id="UP001185755">
    <property type="component" value="Unassembled WGS sequence"/>
</dbReference>
<protein>
    <submittedName>
        <fullName evidence="5">TRAP transporter substrate-binding protein DctP</fullName>
    </submittedName>
</protein>
<evidence type="ECO:0000256" key="1">
    <source>
        <dbReference type="ARBA" id="ARBA00009023"/>
    </source>
</evidence>
<evidence type="ECO:0000313" key="6">
    <source>
        <dbReference type="Proteomes" id="UP001185755"/>
    </source>
</evidence>
<dbReference type="Gene3D" id="3.40.190.170">
    <property type="entry name" value="Bacterial extracellular solute-binding protein, family 7"/>
    <property type="match status" value="1"/>
</dbReference>
<evidence type="ECO:0000313" key="5">
    <source>
        <dbReference type="EMBL" id="MDV6262729.1"/>
    </source>
</evidence>
<evidence type="ECO:0000256" key="3">
    <source>
        <dbReference type="ARBA" id="ARBA00022729"/>
    </source>
</evidence>
<dbReference type="InterPro" id="IPR018389">
    <property type="entry name" value="DctP_fam"/>
</dbReference>
<keyword evidence="2" id="KW-0813">Transport</keyword>
<proteinExistence type="inferred from homology"/>
<comment type="caution">
    <text evidence="5">The sequence shown here is derived from an EMBL/GenBank/DDBJ whole genome shotgun (WGS) entry which is preliminary data.</text>
</comment>
<dbReference type="InterPro" id="IPR038404">
    <property type="entry name" value="TRAP_DctP_sf"/>
</dbReference>
<feature type="signal peptide" evidence="4">
    <location>
        <begin position="1"/>
        <end position="23"/>
    </location>
</feature>
<evidence type="ECO:0000256" key="2">
    <source>
        <dbReference type="ARBA" id="ARBA00022448"/>
    </source>
</evidence>
<dbReference type="PANTHER" id="PTHR33376">
    <property type="match status" value="1"/>
</dbReference>
<feature type="chain" id="PRO_5046472115" evidence="4">
    <location>
        <begin position="24"/>
        <end position="428"/>
    </location>
</feature>
<dbReference type="PROSITE" id="PS51257">
    <property type="entry name" value="PROKAR_LIPOPROTEIN"/>
    <property type="match status" value="1"/>
</dbReference>